<evidence type="ECO:0000256" key="3">
    <source>
        <dbReference type="ARBA" id="ARBA00022737"/>
    </source>
</evidence>
<dbReference type="CDD" id="cd23767">
    <property type="entry name" value="IQCD"/>
    <property type="match status" value="1"/>
</dbReference>
<dbReference type="SUPFAM" id="SSF52540">
    <property type="entry name" value="P-loop containing nucleoside triphosphate hydrolases"/>
    <property type="match status" value="1"/>
</dbReference>
<comment type="subcellular location">
    <subcellularLocation>
        <location evidence="1">Cytoplasm</location>
    </subcellularLocation>
</comment>
<comment type="caution">
    <text evidence="6">The sequence shown here is derived from an EMBL/GenBank/DDBJ whole genome shotgun (WGS) entry which is preliminary data.</text>
</comment>
<dbReference type="InterPro" id="IPR000048">
    <property type="entry name" value="IQ_motif_EF-hand-BS"/>
</dbReference>
<gene>
    <name evidence="6" type="ORF">OXX778_LOCUS559</name>
</gene>
<dbReference type="Pfam" id="PF00612">
    <property type="entry name" value="IQ"/>
    <property type="match status" value="3"/>
</dbReference>
<keyword evidence="3" id="KW-0677">Repeat</keyword>
<dbReference type="AlphaFoldDB" id="A0A813M2H7"/>
<keyword evidence="4" id="KW-0112">Calmodulin-binding</keyword>
<dbReference type="OrthoDB" id="190375at2759"/>
<protein>
    <recommendedName>
        <fullName evidence="8">Spermatogenesis-associated protein 17</fullName>
    </recommendedName>
</protein>
<dbReference type="GO" id="GO:0007051">
    <property type="term" value="P:spindle organization"/>
    <property type="evidence" value="ECO:0007669"/>
    <property type="project" value="TreeGrafter"/>
</dbReference>
<dbReference type="GO" id="GO:0000278">
    <property type="term" value="P:mitotic cell cycle"/>
    <property type="evidence" value="ECO:0007669"/>
    <property type="project" value="TreeGrafter"/>
</dbReference>
<keyword evidence="7" id="KW-1185">Reference proteome</keyword>
<dbReference type="GO" id="GO:0005737">
    <property type="term" value="C:cytoplasm"/>
    <property type="evidence" value="ECO:0007669"/>
    <property type="project" value="UniProtKB-SubCell"/>
</dbReference>
<keyword evidence="5" id="KW-0175">Coiled coil</keyword>
<dbReference type="GO" id="GO:0005516">
    <property type="term" value="F:calmodulin binding"/>
    <property type="evidence" value="ECO:0007669"/>
    <property type="project" value="UniProtKB-KW"/>
</dbReference>
<evidence type="ECO:0000313" key="7">
    <source>
        <dbReference type="Proteomes" id="UP000663879"/>
    </source>
</evidence>
<feature type="coiled-coil region" evidence="5">
    <location>
        <begin position="128"/>
        <end position="165"/>
    </location>
</feature>
<dbReference type="PANTHER" id="PTHR22706:SF1">
    <property type="entry name" value="ASSEMBLY FACTOR FOR SPINDLE MICROTUBULES"/>
    <property type="match status" value="1"/>
</dbReference>
<evidence type="ECO:0008006" key="8">
    <source>
        <dbReference type="Google" id="ProtNLM"/>
    </source>
</evidence>
<dbReference type="PANTHER" id="PTHR22706">
    <property type="entry name" value="ASSEMBLY FACTOR FOR SPINDLE MICROTUBULES"/>
    <property type="match status" value="1"/>
</dbReference>
<evidence type="ECO:0000256" key="2">
    <source>
        <dbReference type="ARBA" id="ARBA00022490"/>
    </source>
</evidence>
<organism evidence="6 7">
    <name type="scientific">Brachionus calyciflorus</name>
    <dbReference type="NCBI Taxonomy" id="104777"/>
    <lineage>
        <taxon>Eukaryota</taxon>
        <taxon>Metazoa</taxon>
        <taxon>Spiralia</taxon>
        <taxon>Gnathifera</taxon>
        <taxon>Rotifera</taxon>
        <taxon>Eurotatoria</taxon>
        <taxon>Monogononta</taxon>
        <taxon>Pseudotrocha</taxon>
        <taxon>Ploima</taxon>
        <taxon>Brachionidae</taxon>
        <taxon>Brachionus</taxon>
    </lineage>
</organism>
<evidence type="ECO:0000256" key="5">
    <source>
        <dbReference type="SAM" id="Coils"/>
    </source>
</evidence>
<dbReference type="Gene3D" id="1.20.5.190">
    <property type="match status" value="2"/>
</dbReference>
<keyword evidence="2" id="KW-0963">Cytoplasm</keyword>
<name>A0A813M2H7_9BILA</name>
<reference evidence="6" key="1">
    <citation type="submission" date="2021-02" db="EMBL/GenBank/DDBJ databases">
        <authorList>
            <person name="Nowell W R."/>
        </authorList>
    </citation>
    <scope>NUCLEOTIDE SEQUENCE</scope>
    <source>
        <strain evidence="6">Ploen Becks lab</strain>
    </source>
</reference>
<dbReference type="EMBL" id="CAJNOC010000029">
    <property type="protein sequence ID" value="CAF0708118.1"/>
    <property type="molecule type" value="Genomic_DNA"/>
</dbReference>
<evidence type="ECO:0000256" key="4">
    <source>
        <dbReference type="ARBA" id="ARBA00022860"/>
    </source>
</evidence>
<accession>A0A813M2H7</accession>
<dbReference type="SMART" id="SM00015">
    <property type="entry name" value="IQ"/>
    <property type="match status" value="3"/>
</dbReference>
<sequence length="355" mass="42961">MARIIELMKQVPSIIDEIYENSRKADQFREIENQAATKIQGWYRGLKVRSYIKYLDKNATMIQKLWLGYKGRKNYRKKLEERVKQMRLKFYNQNAILIQKIWRGYYSRKYVFNYYKRKAYLQAIEHKNEIVLAELREYKEYMERQEEERKNIEKYKRLEQEAKKNHYLISTKQIPGVFNSPYKPAPTEMEYILRNVKLDPAEKHDLYVKSLKANKFDSITLPNYLPPLPNKPQGPFRDPLDVRKQRYRPFSPTLRVENDFEGLEKSRKEMKAKEWAERVHDDIFYPIDKTIYKKPYQPLLVSKSKFGALDYGTKHFREESKPEEWQGDRFKSLVPPIAEFNKLNKTYVEAHYYLS</sequence>
<evidence type="ECO:0000313" key="6">
    <source>
        <dbReference type="EMBL" id="CAF0708118.1"/>
    </source>
</evidence>
<dbReference type="GO" id="GO:0000922">
    <property type="term" value="C:spindle pole"/>
    <property type="evidence" value="ECO:0007669"/>
    <property type="project" value="TreeGrafter"/>
</dbReference>
<proteinExistence type="predicted"/>
<dbReference type="InterPro" id="IPR051185">
    <property type="entry name" value="ASPM"/>
</dbReference>
<dbReference type="GO" id="GO:0051295">
    <property type="term" value="P:establishment of meiotic spindle localization"/>
    <property type="evidence" value="ECO:0007669"/>
    <property type="project" value="TreeGrafter"/>
</dbReference>
<dbReference type="InterPro" id="IPR027417">
    <property type="entry name" value="P-loop_NTPase"/>
</dbReference>
<evidence type="ECO:0000256" key="1">
    <source>
        <dbReference type="ARBA" id="ARBA00004496"/>
    </source>
</evidence>
<dbReference type="PROSITE" id="PS50096">
    <property type="entry name" value="IQ"/>
    <property type="match status" value="3"/>
</dbReference>
<dbReference type="Proteomes" id="UP000663879">
    <property type="component" value="Unassembled WGS sequence"/>
</dbReference>